<dbReference type="EMBL" id="LR214939">
    <property type="protein sequence ID" value="VEU56177.1"/>
    <property type="molecule type" value="Genomic_DNA"/>
</dbReference>
<organism evidence="1">
    <name type="scientific">Metamycoplasma salivarium</name>
    <name type="common">Mycoplasma salivarium</name>
    <dbReference type="NCBI Taxonomy" id="2124"/>
    <lineage>
        <taxon>Bacteria</taxon>
        <taxon>Bacillati</taxon>
        <taxon>Mycoplasmatota</taxon>
        <taxon>Mycoplasmoidales</taxon>
        <taxon>Metamycoplasmataceae</taxon>
        <taxon>Metamycoplasma</taxon>
    </lineage>
</organism>
<dbReference type="GO" id="GO:0032259">
    <property type="term" value="P:methylation"/>
    <property type="evidence" value="ECO:0007669"/>
    <property type="project" value="UniProtKB-KW"/>
</dbReference>
<proteinExistence type="predicted"/>
<geneLocation type="plasmid" evidence="1">
    <name>2</name>
</geneLocation>
<gene>
    <name evidence="1" type="ORF">NCTC10113_01065</name>
</gene>
<dbReference type="GO" id="GO:0008168">
    <property type="term" value="F:methyltransferase activity"/>
    <property type="evidence" value="ECO:0007669"/>
    <property type="project" value="UniProtKB-KW"/>
</dbReference>
<name>A0A448ZY51_METSV</name>
<sequence length="127" mass="15049">MSENLLKDYCKKIDDLAPATFNEDQKILAKKILRKADERDLQNIFQMLIQRIKIGFTFDVAPTYQKEDEESVALLRKDEQRSFENYENTSNIENTLIIGENYDALKNLLVIERERERVHRIAMHITM</sequence>
<reference evidence="1" key="1">
    <citation type="submission" date="2019-01" db="EMBL/GenBank/DDBJ databases">
        <authorList>
            <consortium name="Pathogen Informatics"/>
        </authorList>
    </citation>
    <scope>NUCLEOTIDE SEQUENCE [LARGE SCALE GENOMIC DNA]</scope>
    <source>
        <strain evidence="1">NCTC10113</strain>
    </source>
</reference>
<evidence type="ECO:0000313" key="1">
    <source>
        <dbReference type="EMBL" id="VEU56177.1"/>
    </source>
</evidence>
<accession>A0A448ZY51</accession>
<dbReference type="RefSeq" id="WP_241862323.1">
    <property type="nucleotide sequence ID" value="NZ_LR214938.2"/>
</dbReference>
<protein>
    <submittedName>
        <fullName evidence="1">C-terminal truncated Type III restriction-modification system: methylase</fullName>
    </submittedName>
</protein>
<keyword evidence="1" id="KW-0808">Transferase</keyword>
<dbReference type="AlphaFoldDB" id="A0A448ZY51"/>
<keyword evidence="1" id="KW-0489">Methyltransferase</keyword>
<keyword evidence="1" id="KW-0614">Plasmid</keyword>